<name>A0A6M3JVB5_9ZZZZ</name>
<reference evidence="1" key="1">
    <citation type="submission" date="2020-03" db="EMBL/GenBank/DDBJ databases">
        <title>The deep terrestrial virosphere.</title>
        <authorList>
            <person name="Holmfeldt K."/>
            <person name="Nilsson E."/>
            <person name="Simone D."/>
            <person name="Lopez-Fernandez M."/>
            <person name="Wu X."/>
            <person name="de Brujin I."/>
            <person name="Lundin D."/>
            <person name="Andersson A."/>
            <person name="Bertilsson S."/>
            <person name="Dopson M."/>
        </authorList>
    </citation>
    <scope>NUCLEOTIDE SEQUENCE</scope>
    <source>
        <strain evidence="1">MM415A02111</strain>
    </source>
</reference>
<proteinExistence type="predicted"/>
<dbReference type="AlphaFoldDB" id="A0A6M3JVB5"/>
<sequence>MVRSLISIGTEEPTFPVPEEEDEWVWNEANRDVLLWVNSATGAVKRFNPETQHYDISFNFNHIHTDLENINLTGTVSANGNQGLSGSRVVSGKRLTFTNGLLTGFEDA</sequence>
<dbReference type="EMBL" id="MT142071">
    <property type="protein sequence ID" value="QJA74059.1"/>
    <property type="molecule type" value="Genomic_DNA"/>
</dbReference>
<organism evidence="1">
    <name type="scientific">viral metagenome</name>
    <dbReference type="NCBI Taxonomy" id="1070528"/>
    <lineage>
        <taxon>unclassified sequences</taxon>
        <taxon>metagenomes</taxon>
        <taxon>organismal metagenomes</taxon>
    </lineage>
</organism>
<evidence type="ECO:0000313" key="1">
    <source>
        <dbReference type="EMBL" id="QJA74059.1"/>
    </source>
</evidence>
<protein>
    <submittedName>
        <fullName evidence="1">Uncharacterized protein</fullName>
    </submittedName>
</protein>
<gene>
    <name evidence="1" type="ORF">MM415A02111_0007</name>
</gene>
<accession>A0A6M3JVB5</accession>